<dbReference type="InterPro" id="IPR000719">
    <property type="entry name" value="Prot_kinase_dom"/>
</dbReference>
<dbReference type="PANTHER" id="PTHR43289:SF6">
    <property type="entry name" value="SERINE_THREONINE-PROTEIN KINASE NEKL-3"/>
    <property type="match status" value="1"/>
</dbReference>
<feature type="binding site" evidence="7">
    <location>
        <position position="65"/>
    </location>
    <ligand>
        <name>ATP</name>
        <dbReference type="ChEBI" id="CHEBI:30616"/>
    </ligand>
</feature>
<accession>A0ABT3TT22</accession>
<keyword evidence="11" id="KW-1185">Reference proteome</keyword>
<dbReference type="PANTHER" id="PTHR43289">
    <property type="entry name" value="MITOGEN-ACTIVATED PROTEIN KINASE KINASE KINASE 20-RELATED"/>
    <property type="match status" value="1"/>
</dbReference>
<dbReference type="RefSeq" id="WP_266596849.1">
    <property type="nucleotide sequence ID" value="NZ_JAPHNL010000039.1"/>
</dbReference>
<dbReference type="InterPro" id="IPR011009">
    <property type="entry name" value="Kinase-like_dom_sf"/>
</dbReference>
<dbReference type="Gene3D" id="1.10.510.10">
    <property type="entry name" value="Transferase(Phosphotransferase) domain 1"/>
    <property type="match status" value="1"/>
</dbReference>
<dbReference type="InterPro" id="IPR017441">
    <property type="entry name" value="Protein_kinase_ATP_BS"/>
</dbReference>
<dbReference type="InterPro" id="IPR008271">
    <property type="entry name" value="Ser/Thr_kinase_AS"/>
</dbReference>
<organism evidence="10 11">
    <name type="scientific">Streptomyces beihaiensis</name>
    <dbReference type="NCBI Taxonomy" id="2984495"/>
    <lineage>
        <taxon>Bacteria</taxon>
        <taxon>Bacillati</taxon>
        <taxon>Actinomycetota</taxon>
        <taxon>Actinomycetes</taxon>
        <taxon>Kitasatosporales</taxon>
        <taxon>Streptomycetaceae</taxon>
        <taxon>Streptomyces</taxon>
    </lineage>
</organism>
<evidence type="ECO:0000259" key="9">
    <source>
        <dbReference type="PROSITE" id="PS50011"/>
    </source>
</evidence>
<evidence type="ECO:0000256" key="5">
    <source>
        <dbReference type="ARBA" id="ARBA00022777"/>
    </source>
</evidence>
<keyword evidence="4 7" id="KW-0547">Nucleotide-binding</keyword>
<comment type="caution">
    <text evidence="10">The sequence shown here is derived from an EMBL/GenBank/DDBJ whole genome shotgun (WGS) entry which is preliminary data.</text>
</comment>
<evidence type="ECO:0000256" key="3">
    <source>
        <dbReference type="ARBA" id="ARBA00022679"/>
    </source>
</evidence>
<dbReference type="PROSITE" id="PS00108">
    <property type="entry name" value="PROTEIN_KINASE_ST"/>
    <property type="match status" value="1"/>
</dbReference>
<keyword evidence="3" id="KW-0808">Transferase</keyword>
<dbReference type="Pfam" id="PF00069">
    <property type="entry name" value="Pkinase"/>
    <property type="match status" value="1"/>
</dbReference>
<gene>
    <name evidence="10" type="ORF">OFY01_05510</name>
</gene>
<evidence type="ECO:0000256" key="6">
    <source>
        <dbReference type="ARBA" id="ARBA00022840"/>
    </source>
</evidence>
<name>A0ABT3TT22_9ACTN</name>
<proteinExistence type="predicted"/>
<reference evidence="10" key="1">
    <citation type="submission" date="2022-10" db="EMBL/GenBank/DDBJ databases">
        <title>Streptomyces beihaiensis sp. nov., a chitin degrading actinobacterium, isolated from shrimp pond soil.</title>
        <authorList>
            <person name="Xie J."/>
            <person name="Shen N."/>
        </authorList>
    </citation>
    <scope>NUCLEOTIDE SEQUENCE</scope>
    <source>
        <strain evidence="10">GXMU-J5</strain>
    </source>
</reference>
<keyword evidence="2 10" id="KW-0723">Serine/threonine-protein kinase</keyword>
<sequence>MERATGPGAVPAAAVPGESDLRELVGRVVDGRYVLREWIGGGGFGGVFRSEQYVLGRAVRPVACKVSRRADLTEATAADLFADVLVLADAMGTMTDLEARRHLVHVYDAGLAPGLGGRAYLVMEYVQGATLAGEFARLGRVPPRLMVKWARQIAVALRGLHCLVPPLLHRDLKPDNVLVGQDRAVRLIDFGLAARMLATGQVQGAAGTTRYMAPETARGASLPASDLYSLGLLMYEGLTGQEPYGHVVVPLDLPERELAEWLVEAKRKAPPVRPSSIEASVTPELDAVVMRCLELRPERRFRGADEVIAALDALPEEASAGPVRARGRAEATRATAPGPDELTRARRHLAAGEARAAVGLLTEALAKSTVPRELRPVLMVELAKAQGALADHGAAALAWAAAYECVCAGVRPPDGMSRERLAERAATAFRAAGNRFQADHFARLAWGGR</sequence>
<keyword evidence="6 7" id="KW-0067">ATP-binding</keyword>
<dbReference type="SUPFAM" id="SSF56112">
    <property type="entry name" value="Protein kinase-like (PK-like)"/>
    <property type="match status" value="1"/>
</dbReference>
<dbReference type="EMBL" id="JAPHNL010000039">
    <property type="protein sequence ID" value="MCX3059230.1"/>
    <property type="molecule type" value="Genomic_DNA"/>
</dbReference>
<dbReference type="GO" id="GO:0004674">
    <property type="term" value="F:protein serine/threonine kinase activity"/>
    <property type="evidence" value="ECO:0007669"/>
    <property type="project" value="UniProtKB-KW"/>
</dbReference>
<protein>
    <recommendedName>
        <fullName evidence="1">non-specific serine/threonine protein kinase</fullName>
        <ecNumber evidence="1">2.7.11.1</ecNumber>
    </recommendedName>
</protein>
<dbReference type="PROSITE" id="PS00107">
    <property type="entry name" value="PROTEIN_KINASE_ATP"/>
    <property type="match status" value="1"/>
</dbReference>
<evidence type="ECO:0000256" key="2">
    <source>
        <dbReference type="ARBA" id="ARBA00022527"/>
    </source>
</evidence>
<evidence type="ECO:0000256" key="7">
    <source>
        <dbReference type="PROSITE-ProRule" id="PRU10141"/>
    </source>
</evidence>
<evidence type="ECO:0000313" key="11">
    <source>
        <dbReference type="Proteomes" id="UP001163064"/>
    </source>
</evidence>
<dbReference type="PROSITE" id="PS50011">
    <property type="entry name" value="PROTEIN_KINASE_DOM"/>
    <property type="match status" value="1"/>
</dbReference>
<evidence type="ECO:0000313" key="10">
    <source>
        <dbReference type="EMBL" id="MCX3059230.1"/>
    </source>
</evidence>
<feature type="domain" description="Protein kinase" evidence="9">
    <location>
        <begin position="33"/>
        <end position="314"/>
    </location>
</feature>
<evidence type="ECO:0000256" key="4">
    <source>
        <dbReference type="ARBA" id="ARBA00022741"/>
    </source>
</evidence>
<dbReference type="CDD" id="cd14014">
    <property type="entry name" value="STKc_PknB_like"/>
    <property type="match status" value="1"/>
</dbReference>
<keyword evidence="5 10" id="KW-0418">Kinase</keyword>
<dbReference type="Gene3D" id="3.30.200.20">
    <property type="entry name" value="Phosphorylase Kinase, domain 1"/>
    <property type="match status" value="1"/>
</dbReference>
<dbReference type="Proteomes" id="UP001163064">
    <property type="component" value="Unassembled WGS sequence"/>
</dbReference>
<evidence type="ECO:0000256" key="8">
    <source>
        <dbReference type="SAM" id="MobiDB-lite"/>
    </source>
</evidence>
<evidence type="ECO:0000256" key="1">
    <source>
        <dbReference type="ARBA" id="ARBA00012513"/>
    </source>
</evidence>
<feature type="region of interest" description="Disordered" evidence="8">
    <location>
        <begin position="321"/>
        <end position="341"/>
    </location>
</feature>
<dbReference type="SMART" id="SM00220">
    <property type="entry name" value="S_TKc"/>
    <property type="match status" value="1"/>
</dbReference>
<dbReference type="EC" id="2.7.11.1" evidence="1"/>